<feature type="region of interest" description="Disordered" evidence="1">
    <location>
        <begin position="1"/>
        <end position="29"/>
    </location>
</feature>
<dbReference type="WBParaSite" id="ALUE_0001949901-mRNA-1">
    <property type="protein sequence ID" value="ALUE_0001949901-mRNA-1"/>
    <property type="gene ID" value="ALUE_0001949901"/>
</dbReference>
<evidence type="ECO:0000256" key="1">
    <source>
        <dbReference type="SAM" id="MobiDB-lite"/>
    </source>
</evidence>
<dbReference type="Proteomes" id="UP000036681">
    <property type="component" value="Unplaced"/>
</dbReference>
<reference evidence="3" key="1">
    <citation type="submission" date="2017-02" db="UniProtKB">
        <authorList>
            <consortium name="WormBaseParasite"/>
        </authorList>
    </citation>
    <scope>IDENTIFICATION</scope>
</reference>
<protein>
    <submittedName>
        <fullName evidence="3">Uncharacterized protein</fullName>
    </submittedName>
</protein>
<evidence type="ECO:0000313" key="3">
    <source>
        <dbReference type="WBParaSite" id="ALUE_0001949901-mRNA-1"/>
    </source>
</evidence>
<organism evidence="2 3">
    <name type="scientific">Ascaris lumbricoides</name>
    <name type="common">Giant roundworm</name>
    <dbReference type="NCBI Taxonomy" id="6252"/>
    <lineage>
        <taxon>Eukaryota</taxon>
        <taxon>Metazoa</taxon>
        <taxon>Ecdysozoa</taxon>
        <taxon>Nematoda</taxon>
        <taxon>Chromadorea</taxon>
        <taxon>Rhabditida</taxon>
        <taxon>Spirurina</taxon>
        <taxon>Ascaridomorpha</taxon>
        <taxon>Ascaridoidea</taxon>
        <taxon>Ascarididae</taxon>
        <taxon>Ascaris</taxon>
    </lineage>
</organism>
<sequence length="85" mass="9790">MIATAVIRNKVDRKRKEKRRNDGTAHMQRGIGLKSKGLDSLTTFFDLGCQDTFATHEPVKKLQLKQTYRKLTIFDFESNNLTTCN</sequence>
<dbReference type="AlphaFoldDB" id="A0A0M3IL71"/>
<accession>A0A0M3IL71</accession>
<evidence type="ECO:0000313" key="2">
    <source>
        <dbReference type="Proteomes" id="UP000036681"/>
    </source>
</evidence>
<proteinExistence type="predicted"/>
<name>A0A0M3IL71_ASCLU</name>
<keyword evidence="2" id="KW-1185">Reference proteome</keyword>